<gene>
    <name evidence="1" type="ORF">ACFO5U_14545</name>
</gene>
<evidence type="ECO:0000313" key="2">
    <source>
        <dbReference type="Proteomes" id="UP001595932"/>
    </source>
</evidence>
<dbReference type="Proteomes" id="UP001595932">
    <property type="component" value="Unassembled WGS sequence"/>
</dbReference>
<protein>
    <submittedName>
        <fullName evidence="1">Uncharacterized protein</fullName>
    </submittedName>
</protein>
<sequence>MVIVAKNQRDLEINRPTEYEKLYLFEKMMLSGWIVNTLLPYKIKSYNSPTSYRLKHIFEKSPTGFYISNGVFKGAMLNAGFTPKDEQHLNWTFTLSRKLNNIDPAKLPRW</sequence>
<reference evidence="2" key="1">
    <citation type="journal article" date="2019" name="Int. J. Syst. Evol. Microbiol.">
        <title>The Global Catalogue of Microorganisms (GCM) 10K type strain sequencing project: providing services to taxonomists for standard genome sequencing and annotation.</title>
        <authorList>
            <consortium name="The Broad Institute Genomics Platform"/>
            <consortium name="The Broad Institute Genome Sequencing Center for Infectious Disease"/>
            <person name="Wu L."/>
            <person name="Ma J."/>
        </authorList>
    </citation>
    <scope>NUCLEOTIDE SEQUENCE [LARGE SCALE GENOMIC DNA]</scope>
    <source>
        <strain evidence="2">CGMCC 1.12151</strain>
    </source>
</reference>
<dbReference type="EMBL" id="JBHSGL010000015">
    <property type="protein sequence ID" value="MFC4714064.1"/>
    <property type="molecule type" value="Genomic_DNA"/>
</dbReference>
<comment type="caution">
    <text evidence="1">The sequence shown here is derived from an EMBL/GenBank/DDBJ whole genome shotgun (WGS) entry which is preliminary data.</text>
</comment>
<dbReference type="RefSeq" id="WP_377279799.1">
    <property type="nucleotide sequence ID" value="NZ_JBHSGL010000015.1"/>
</dbReference>
<name>A0ABV9MFI6_9BACL</name>
<organism evidence="1 2">
    <name type="scientific">Planococcus dechangensis</name>
    <dbReference type="NCBI Taxonomy" id="1176255"/>
    <lineage>
        <taxon>Bacteria</taxon>
        <taxon>Bacillati</taxon>
        <taxon>Bacillota</taxon>
        <taxon>Bacilli</taxon>
        <taxon>Bacillales</taxon>
        <taxon>Caryophanaceae</taxon>
        <taxon>Planococcus</taxon>
    </lineage>
</organism>
<evidence type="ECO:0000313" key="1">
    <source>
        <dbReference type="EMBL" id="MFC4714064.1"/>
    </source>
</evidence>
<keyword evidence="2" id="KW-1185">Reference proteome</keyword>
<proteinExistence type="predicted"/>
<accession>A0ABV9MFI6</accession>